<comment type="caution">
    <text evidence="2">The sequence shown here is derived from an EMBL/GenBank/DDBJ whole genome shotgun (WGS) entry which is preliminary data.</text>
</comment>
<name>A0A3M6TKR0_POCDA</name>
<dbReference type="EMBL" id="RCHS01003432">
    <property type="protein sequence ID" value="RMX41881.1"/>
    <property type="molecule type" value="Genomic_DNA"/>
</dbReference>
<keyword evidence="1" id="KW-1133">Transmembrane helix</keyword>
<organism evidence="2 3">
    <name type="scientific">Pocillopora damicornis</name>
    <name type="common">Cauliflower coral</name>
    <name type="synonym">Millepora damicornis</name>
    <dbReference type="NCBI Taxonomy" id="46731"/>
    <lineage>
        <taxon>Eukaryota</taxon>
        <taxon>Metazoa</taxon>
        <taxon>Cnidaria</taxon>
        <taxon>Anthozoa</taxon>
        <taxon>Hexacorallia</taxon>
        <taxon>Scleractinia</taxon>
        <taxon>Astrocoeniina</taxon>
        <taxon>Pocilloporidae</taxon>
        <taxon>Pocillopora</taxon>
    </lineage>
</organism>
<protein>
    <submittedName>
        <fullName evidence="2">Uncharacterized protein</fullName>
    </submittedName>
</protein>
<feature type="transmembrane region" description="Helical" evidence="1">
    <location>
        <begin position="75"/>
        <end position="93"/>
    </location>
</feature>
<accession>A0A3M6TKR0</accession>
<dbReference type="OrthoDB" id="5989945at2759"/>
<keyword evidence="1" id="KW-0472">Membrane</keyword>
<dbReference type="AlphaFoldDB" id="A0A3M6TKR0"/>
<evidence type="ECO:0000313" key="2">
    <source>
        <dbReference type="EMBL" id="RMX41881.1"/>
    </source>
</evidence>
<feature type="non-terminal residue" evidence="2">
    <location>
        <position position="136"/>
    </location>
</feature>
<evidence type="ECO:0000256" key="1">
    <source>
        <dbReference type="SAM" id="Phobius"/>
    </source>
</evidence>
<evidence type="ECO:0000313" key="3">
    <source>
        <dbReference type="Proteomes" id="UP000275408"/>
    </source>
</evidence>
<dbReference type="Proteomes" id="UP000275408">
    <property type="component" value="Unassembled WGS sequence"/>
</dbReference>
<sequence>MVESYLMENQEMPCDNKDRTLQNQDLLQFLSDADFPQIGKQPSPWQDCVKALKDKMTNHEVIRAMATIFSLNINVIDWNGVSGLLSFITYFVLSLKSRTRMTSVKPFSGSVGNQDIHLAYTGSHYMLLTTKASISA</sequence>
<keyword evidence="1" id="KW-0812">Transmembrane</keyword>
<reference evidence="2 3" key="1">
    <citation type="journal article" date="2018" name="Sci. Rep.">
        <title>Comparative analysis of the Pocillopora damicornis genome highlights role of immune system in coral evolution.</title>
        <authorList>
            <person name="Cunning R."/>
            <person name="Bay R.A."/>
            <person name="Gillette P."/>
            <person name="Baker A.C."/>
            <person name="Traylor-Knowles N."/>
        </authorList>
    </citation>
    <scope>NUCLEOTIDE SEQUENCE [LARGE SCALE GENOMIC DNA]</scope>
    <source>
        <strain evidence="2">RSMAS</strain>
        <tissue evidence="2">Whole animal</tissue>
    </source>
</reference>
<keyword evidence="3" id="KW-1185">Reference proteome</keyword>
<proteinExistence type="predicted"/>
<gene>
    <name evidence="2" type="ORF">pdam_00019634</name>
</gene>